<dbReference type="RefSeq" id="WP_189039640.1">
    <property type="nucleotide sequence ID" value="NZ_BMMP01000023.1"/>
</dbReference>
<gene>
    <name evidence="3" type="ORF">GCM10012287_52070</name>
</gene>
<name>A0ABQ2MSK6_9ACTN</name>
<keyword evidence="4" id="KW-1185">Reference proteome</keyword>
<feature type="region of interest" description="Disordered" evidence="1">
    <location>
        <begin position="61"/>
        <end position="103"/>
    </location>
</feature>
<dbReference type="InterPro" id="IPR027381">
    <property type="entry name" value="LytR/CpsA/Psr_C"/>
</dbReference>
<dbReference type="Pfam" id="PF13399">
    <property type="entry name" value="LytR_C"/>
    <property type="match status" value="1"/>
</dbReference>
<dbReference type="Proteomes" id="UP000631535">
    <property type="component" value="Unassembled WGS sequence"/>
</dbReference>
<proteinExistence type="predicted"/>
<protein>
    <submittedName>
        <fullName evidence="3">Membrane protein</fullName>
    </submittedName>
</protein>
<sequence length="225" mass="23580">MSMLTPPGMGGKYRITGNRYPRMRRPRQRRRIVLASIATVCALSLAAWGTLQLIDIFSGGSSASASSGQDKSKAKGAKCTDDAKTQAAGKGKPGDGEKLPEPDSVKVNVLNATDRSGLAKSTADELKKRGFKIGEVANAPGEFDGKVKETGVVLGAPGEDGVARLKVLGTQLDDADTRFDERKGDDVDLIIGDAYKKLAKKKDAEDALKGLSAAGASPSGRDCSR</sequence>
<feature type="region of interest" description="Disordered" evidence="1">
    <location>
        <begin position="1"/>
        <end position="24"/>
    </location>
</feature>
<evidence type="ECO:0000313" key="4">
    <source>
        <dbReference type="Proteomes" id="UP000631535"/>
    </source>
</evidence>
<dbReference type="EMBL" id="BMMP01000023">
    <property type="protein sequence ID" value="GGO57062.1"/>
    <property type="molecule type" value="Genomic_DNA"/>
</dbReference>
<accession>A0ABQ2MSK6</accession>
<reference evidence="4" key="1">
    <citation type="journal article" date="2019" name="Int. J. Syst. Evol. Microbiol.">
        <title>The Global Catalogue of Microorganisms (GCM) 10K type strain sequencing project: providing services to taxonomists for standard genome sequencing and annotation.</title>
        <authorList>
            <consortium name="The Broad Institute Genomics Platform"/>
            <consortium name="The Broad Institute Genome Sequencing Center for Infectious Disease"/>
            <person name="Wu L."/>
            <person name="Ma J."/>
        </authorList>
    </citation>
    <scope>NUCLEOTIDE SEQUENCE [LARGE SCALE GENOMIC DNA]</scope>
    <source>
        <strain evidence="4">CGMCC 4.7178</strain>
    </source>
</reference>
<feature type="domain" description="LytR/CpsA/Psr regulator C-terminal" evidence="2">
    <location>
        <begin position="104"/>
        <end position="195"/>
    </location>
</feature>
<evidence type="ECO:0000259" key="2">
    <source>
        <dbReference type="Pfam" id="PF13399"/>
    </source>
</evidence>
<dbReference type="Gene3D" id="3.30.70.2390">
    <property type="match status" value="1"/>
</dbReference>
<evidence type="ECO:0000313" key="3">
    <source>
        <dbReference type="EMBL" id="GGO57062.1"/>
    </source>
</evidence>
<organism evidence="3 4">
    <name type="scientific">Streptomyces daqingensis</name>
    <dbReference type="NCBI Taxonomy" id="1472640"/>
    <lineage>
        <taxon>Bacteria</taxon>
        <taxon>Bacillati</taxon>
        <taxon>Actinomycetota</taxon>
        <taxon>Actinomycetes</taxon>
        <taxon>Kitasatosporales</taxon>
        <taxon>Streptomycetaceae</taxon>
        <taxon>Streptomyces</taxon>
    </lineage>
</organism>
<feature type="compositionally biased region" description="Basic and acidic residues" evidence="1">
    <location>
        <begin position="70"/>
        <end position="84"/>
    </location>
</feature>
<comment type="caution">
    <text evidence="3">The sequence shown here is derived from an EMBL/GenBank/DDBJ whole genome shotgun (WGS) entry which is preliminary data.</text>
</comment>
<feature type="compositionally biased region" description="Basic and acidic residues" evidence="1">
    <location>
        <begin position="92"/>
        <end position="103"/>
    </location>
</feature>
<evidence type="ECO:0000256" key="1">
    <source>
        <dbReference type="SAM" id="MobiDB-lite"/>
    </source>
</evidence>